<dbReference type="GO" id="GO:0016020">
    <property type="term" value="C:membrane"/>
    <property type="evidence" value="ECO:0007669"/>
    <property type="project" value="InterPro"/>
</dbReference>
<keyword evidence="4" id="KW-1185">Reference proteome</keyword>
<reference evidence="3 4" key="1">
    <citation type="submission" date="2020-08" db="EMBL/GenBank/DDBJ databases">
        <title>Genomic Encyclopedia of Type Strains, Phase IV (KMG-IV): sequencing the most valuable type-strain genomes for metagenomic binning, comparative biology and taxonomic classification.</title>
        <authorList>
            <person name="Goeker M."/>
        </authorList>
    </citation>
    <scope>NUCLEOTIDE SEQUENCE [LARGE SCALE GENOMIC DNA]</scope>
    <source>
        <strain evidence="3 4">DSM 25897</strain>
    </source>
</reference>
<evidence type="ECO:0000313" key="4">
    <source>
        <dbReference type="Proteomes" id="UP000519004"/>
    </source>
</evidence>
<dbReference type="SUPFAM" id="SSF56935">
    <property type="entry name" value="Porins"/>
    <property type="match status" value="1"/>
</dbReference>
<keyword evidence="1" id="KW-0732">Signal</keyword>
<dbReference type="Proteomes" id="UP000519004">
    <property type="component" value="Unassembled WGS sequence"/>
</dbReference>
<gene>
    <name evidence="3" type="ORF">HNQ58_002049</name>
</gene>
<organism evidence="3 4">
    <name type="scientific">Rehaibacterium terrae</name>
    <dbReference type="NCBI Taxonomy" id="1341696"/>
    <lineage>
        <taxon>Bacteria</taxon>
        <taxon>Pseudomonadati</taxon>
        <taxon>Pseudomonadota</taxon>
        <taxon>Gammaproteobacteria</taxon>
        <taxon>Lysobacterales</taxon>
        <taxon>Lysobacteraceae</taxon>
        <taxon>Rehaibacterium</taxon>
    </lineage>
</organism>
<dbReference type="Pfam" id="PF13609">
    <property type="entry name" value="Porin_4"/>
    <property type="match status" value="1"/>
</dbReference>
<dbReference type="GO" id="GO:0015288">
    <property type="term" value="F:porin activity"/>
    <property type="evidence" value="ECO:0007669"/>
    <property type="project" value="InterPro"/>
</dbReference>
<accession>A0A7W7Y1H2</accession>
<dbReference type="InterPro" id="IPR033900">
    <property type="entry name" value="Gram_neg_porin_domain"/>
</dbReference>
<dbReference type="RefSeq" id="WP_183948812.1">
    <property type="nucleotide sequence ID" value="NZ_JACHHX010000015.1"/>
</dbReference>
<feature type="chain" id="PRO_5030791641" evidence="1">
    <location>
        <begin position="21"/>
        <end position="182"/>
    </location>
</feature>
<evidence type="ECO:0000259" key="2">
    <source>
        <dbReference type="Pfam" id="PF13609"/>
    </source>
</evidence>
<name>A0A7W7Y1H2_9GAMM</name>
<evidence type="ECO:0000313" key="3">
    <source>
        <dbReference type="EMBL" id="MBB5016138.1"/>
    </source>
</evidence>
<dbReference type="Gene3D" id="2.40.160.10">
    <property type="entry name" value="Porin"/>
    <property type="match status" value="1"/>
</dbReference>
<comment type="caution">
    <text evidence="3">The sequence shown here is derived from an EMBL/GenBank/DDBJ whole genome shotgun (WGS) entry which is preliminary data.</text>
</comment>
<dbReference type="InterPro" id="IPR023614">
    <property type="entry name" value="Porin_dom_sf"/>
</dbReference>
<evidence type="ECO:0000256" key="1">
    <source>
        <dbReference type="SAM" id="SignalP"/>
    </source>
</evidence>
<dbReference type="AlphaFoldDB" id="A0A7W7Y1H2"/>
<dbReference type="EMBL" id="JACHHX010000015">
    <property type="protein sequence ID" value="MBB5016138.1"/>
    <property type="molecule type" value="Genomic_DNA"/>
</dbReference>
<feature type="domain" description="Porin" evidence="2">
    <location>
        <begin position="13"/>
        <end position="103"/>
    </location>
</feature>
<sequence length="182" mass="19916">MKRTLLALALTAALPFAAQASELSYNYIEGGYSRVSGSPKVDGWGLKGSVALGSNFHAFGGYTQYDVSRSNIDIDYWNLGVGYNHSLGQNADLVARVAYQRAKVSGFSSLDGWFTEVGVRGMLTPNFEGYIFAGYENGDDIDSEFYGRVGAQYKFTPNFGLVADVKFVDGDQEYFIGPRISF</sequence>
<feature type="signal peptide" evidence="1">
    <location>
        <begin position="1"/>
        <end position="20"/>
    </location>
</feature>
<protein>
    <submittedName>
        <fullName evidence="3">Ax21 family sulfation-dependent quorum factor</fullName>
    </submittedName>
</protein>
<dbReference type="NCBIfam" id="NF041455">
    <property type="entry name" value="DSF_Ax21"/>
    <property type="match status" value="1"/>
</dbReference>
<proteinExistence type="predicted"/>
<dbReference type="InterPro" id="IPR026364">
    <property type="entry name" value="Ax21"/>
</dbReference>